<dbReference type="InterPro" id="IPR000182">
    <property type="entry name" value="GNAT_dom"/>
</dbReference>
<dbReference type="Pfam" id="PF00583">
    <property type="entry name" value="Acetyltransf_1"/>
    <property type="match status" value="1"/>
</dbReference>
<dbReference type="InterPro" id="IPR016181">
    <property type="entry name" value="Acyl_CoA_acyltransferase"/>
</dbReference>
<dbReference type="AlphaFoldDB" id="A0A6J6F9Q5"/>
<evidence type="ECO:0000259" key="1">
    <source>
        <dbReference type="PROSITE" id="PS51186"/>
    </source>
</evidence>
<accession>A0A6J6F9Q5</accession>
<organism evidence="2">
    <name type="scientific">freshwater metagenome</name>
    <dbReference type="NCBI Taxonomy" id="449393"/>
    <lineage>
        <taxon>unclassified sequences</taxon>
        <taxon>metagenomes</taxon>
        <taxon>ecological metagenomes</taxon>
    </lineage>
</organism>
<evidence type="ECO:0000313" key="2">
    <source>
        <dbReference type="EMBL" id="CAB4583913.1"/>
    </source>
</evidence>
<name>A0A6J6F9Q5_9ZZZZ</name>
<dbReference type="EMBL" id="CAEZUE010000005">
    <property type="protein sequence ID" value="CAB4583913.1"/>
    <property type="molecule type" value="Genomic_DNA"/>
</dbReference>
<dbReference type="PANTHER" id="PTHR43617:SF20">
    <property type="entry name" value="N-ALPHA-ACETYLTRANSFERASE RIMI"/>
    <property type="match status" value="1"/>
</dbReference>
<sequence>MPELKALIDVQESTLDSRHKPAADAWPIELIRGHNDSPRNTVWVNDEGQIVAWASMQPDEHRNRIEIELFRTPGFPETRAVWEWCLATGAEDFAGWTLWPTSNYLDEEVAEVFRETGFSLLRKYHILTRTLGPTPYPELPEGTTIDVISTDEHFVEWHAAHQDAFSQHFGFTPRPADKWIPHFKEYEAVDPDGRFLLRVDGHVAGFVSCTNDNEHENGGFVDLLGVRHEFQGRGFGELLLRWAFAYCASRGFTDVDLTVDTGNESRALALYERVGFERLTEFHLYDRS</sequence>
<dbReference type="CDD" id="cd04301">
    <property type="entry name" value="NAT_SF"/>
    <property type="match status" value="1"/>
</dbReference>
<feature type="domain" description="N-acetyltransferase" evidence="1">
    <location>
        <begin position="143"/>
        <end position="288"/>
    </location>
</feature>
<dbReference type="Gene3D" id="3.40.630.30">
    <property type="match status" value="1"/>
</dbReference>
<proteinExistence type="predicted"/>
<dbReference type="PANTHER" id="PTHR43617">
    <property type="entry name" value="L-AMINO ACID N-ACETYLTRANSFERASE"/>
    <property type="match status" value="1"/>
</dbReference>
<gene>
    <name evidence="2" type="ORF">UFOPK1788_00077</name>
</gene>
<reference evidence="2" key="1">
    <citation type="submission" date="2020-05" db="EMBL/GenBank/DDBJ databases">
        <authorList>
            <person name="Chiriac C."/>
            <person name="Salcher M."/>
            <person name="Ghai R."/>
            <person name="Kavagutti S V."/>
        </authorList>
    </citation>
    <scope>NUCLEOTIDE SEQUENCE</scope>
</reference>
<dbReference type="PROSITE" id="PS51186">
    <property type="entry name" value="GNAT"/>
    <property type="match status" value="1"/>
</dbReference>
<dbReference type="InterPro" id="IPR050276">
    <property type="entry name" value="MshD_Acetyltransferase"/>
</dbReference>
<dbReference type="SUPFAM" id="SSF55729">
    <property type="entry name" value="Acyl-CoA N-acyltransferases (Nat)"/>
    <property type="match status" value="1"/>
</dbReference>
<dbReference type="GO" id="GO:0008999">
    <property type="term" value="F:protein-N-terminal-alanine acetyltransferase activity"/>
    <property type="evidence" value="ECO:0007669"/>
    <property type="project" value="TreeGrafter"/>
</dbReference>
<protein>
    <submittedName>
        <fullName evidence="2">Unannotated protein</fullName>
    </submittedName>
</protein>